<reference evidence="2 3" key="1">
    <citation type="submission" date="2021-01" db="EMBL/GenBank/DDBJ databases">
        <title>Belnapia mucosa sp. nov. and Belnapia arida sp. nov., isolated from the Tabernas Desert (Almeria, Spain).</title>
        <authorList>
            <person name="Molina-Menor E."/>
            <person name="Vidal-Verdu A."/>
            <person name="Calonge A."/>
            <person name="Satari L."/>
            <person name="Pereto Magraner J."/>
            <person name="Porcar Miralles M."/>
        </authorList>
    </citation>
    <scope>NUCLEOTIDE SEQUENCE [LARGE SCALE GENOMIC DNA]</scope>
    <source>
        <strain evidence="2 3">T6</strain>
    </source>
</reference>
<name>A0ABS1V936_9PROT</name>
<dbReference type="Proteomes" id="UP000606490">
    <property type="component" value="Unassembled WGS sequence"/>
</dbReference>
<dbReference type="EMBL" id="JAEUXJ010000012">
    <property type="protein sequence ID" value="MBL6458184.1"/>
    <property type="molecule type" value="Genomic_DNA"/>
</dbReference>
<protein>
    <submittedName>
        <fullName evidence="2">GNAT family N-acetyltransferase</fullName>
    </submittedName>
</protein>
<organism evidence="2 3">
    <name type="scientific">Belnapia mucosa</name>
    <dbReference type="NCBI Taxonomy" id="2804532"/>
    <lineage>
        <taxon>Bacteria</taxon>
        <taxon>Pseudomonadati</taxon>
        <taxon>Pseudomonadota</taxon>
        <taxon>Alphaproteobacteria</taxon>
        <taxon>Acetobacterales</taxon>
        <taxon>Roseomonadaceae</taxon>
        <taxon>Belnapia</taxon>
    </lineage>
</organism>
<dbReference type="RefSeq" id="WP_202827920.1">
    <property type="nucleotide sequence ID" value="NZ_JAEUXJ010000012.1"/>
</dbReference>
<dbReference type="InterPro" id="IPR038740">
    <property type="entry name" value="BioF2-like_GNAT_dom"/>
</dbReference>
<dbReference type="SUPFAM" id="SSF55729">
    <property type="entry name" value="Acyl-CoA N-acyltransferases (Nat)"/>
    <property type="match status" value="1"/>
</dbReference>
<dbReference type="Pfam" id="PF13480">
    <property type="entry name" value="Acetyltransf_6"/>
    <property type="match status" value="1"/>
</dbReference>
<accession>A0ABS1V936</accession>
<sequence length="184" mass="20059">MPLLKALSSGWDGSVEPTEPVPALRLSASVAALGQRVSGETLGPIFGALLRLRAAHWATRDEGGVLASLHVQAVYREALPGQLRAGLLRLHALRLDDEIVAVIHGLADPPGRDDCRDYFHLSGFDPQLERVSPGMLLVRQAVEAVTTRGMAHADFLRGREAYKYFWGVEDCPTFRRRLAIRGGG</sequence>
<evidence type="ECO:0000313" key="3">
    <source>
        <dbReference type="Proteomes" id="UP000606490"/>
    </source>
</evidence>
<feature type="domain" description="BioF2-like acetyltransferase" evidence="1">
    <location>
        <begin position="47"/>
        <end position="163"/>
    </location>
</feature>
<evidence type="ECO:0000259" key="1">
    <source>
        <dbReference type="Pfam" id="PF13480"/>
    </source>
</evidence>
<dbReference type="InterPro" id="IPR016181">
    <property type="entry name" value="Acyl_CoA_acyltransferase"/>
</dbReference>
<comment type="caution">
    <text evidence="2">The sequence shown here is derived from an EMBL/GenBank/DDBJ whole genome shotgun (WGS) entry which is preliminary data.</text>
</comment>
<keyword evidence="3" id="KW-1185">Reference proteome</keyword>
<evidence type="ECO:0000313" key="2">
    <source>
        <dbReference type="EMBL" id="MBL6458184.1"/>
    </source>
</evidence>
<gene>
    <name evidence="2" type="ORF">JMJ55_22870</name>
</gene>
<proteinExistence type="predicted"/>